<organism evidence="1 2">
    <name type="scientific">Acer negundo</name>
    <name type="common">Box elder</name>
    <dbReference type="NCBI Taxonomy" id="4023"/>
    <lineage>
        <taxon>Eukaryota</taxon>
        <taxon>Viridiplantae</taxon>
        <taxon>Streptophyta</taxon>
        <taxon>Embryophyta</taxon>
        <taxon>Tracheophyta</taxon>
        <taxon>Spermatophyta</taxon>
        <taxon>Magnoliopsida</taxon>
        <taxon>eudicotyledons</taxon>
        <taxon>Gunneridae</taxon>
        <taxon>Pentapetalae</taxon>
        <taxon>rosids</taxon>
        <taxon>malvids</taxon>
        <taxon>Sapindales</taxon>
        <taxon>Sapindaceae</taxon>
        <taxon>Hippocastanoideae</taxon>
        <taxon>Acereae</taxon>
        <taxon>Acer</taxon>
    </lineage>
</organism>
<dbReference type="AlphaFoldDB" id="A0AAD5I8F5"/>
<gene>
    <name evidence="1" type="ORF">LWI28_025966</name>
</gene>
<protein>
    <submittedName>
        <fullName evidence="1">Uncharacterized protein</fullName>
    </submittedName>
</protein>
<dbReference type="Proteomes" id="UP001064489">
    <property type="component" value="Chromosome 11"/>
</dbReference>
<evidence type="ECO:0000313" key="1">
    <source>
        <dbReference type="EMBL" id="KAI9154409.1"/>
    </source>
</evidence>
<keyword evidence="2" id="KW-1185">Reference proteome</keyword>
<name>A0AAD5I8F5_ACENE</name>
<evidence type="ECO:0000313" key="2">
    <source>
        <dbReference type="Proteomes" id="UP001064489"/>
    </source>
</evidence>
<comment type="caution">
    <text evidence="1">The sequence shown here is derived from an EMBL/GenBank/DDBJ whole genome shotgun (WGS) entry which is preliminary data.</text>
</comment>
<proteinExistence type="predicted"/>
<reference evidence="1" key="2">
    <citation type="submission" date="2023-02" db="EMBL/GenBank/DDBJ databases">
        <authorList>
            <person name="Swenson N.G."/>
            <person name="Wegrzyn J.L."/>
            <person name="Mcevoy S.L."/>
        </authorList>
    </citation>
    <scope>NUCLEOTIDE SEQUENCE</scope>
    <source>
        <strain evidence="1">91603</strain>
        <tissue evidence="1">Leaf</tissue>
    </source>
</reference>
<accession>A0AAD5I8F5</accession>
<dbReference type="EMBL" id="JAJSOW010000108">
    <property type="protein sequence ID" value="KAI9154409.1"/>
    <property type="molecule type" value="Genomic_DNA"/>
</dbReference>
<reference evidence="1" key="1">
    <citation type="journal article" date="2022" name="Plant J.">
        <title>Strategies of tolerance reflected in two North American maple genomes.</title>
        <authorList>
            <person name="McEvoy S.L."/>
            <person name="Sezen U.U."/>
            <person name="Trouern-Trend A."/>
            <person name="McMahon S.M."/>
            <person name="Schaberg P.G."/>
            <person name="Yang J."/>
            <person name="Wegrzyn J.L."/>
            <person name="Swenson N.G."/>
        </authorList>
    </citation>
    <scope>NUCLEOTIDE SEQUENCE</scope>
    <source>
        <strain evidence="1">91603</strain>
    </source>
</reference>
<sequence length="205" mass="22484">MGAVRATQNHLQPQFVRSGVDRSPSPRSACCRSLAAAPLCIDASRRRVGGLGGVSTNQGFLGSITSDYEIQVLASYQLLTSSFVSYEIFELDSSCYESNCISEVPVCKEVRICDLLSLANGGGSRGNNLKKKSLKWFEQSTLKPKLEPLEVLVTQLEGFENDEMSLIQVEAITEGSALTSPKRNLEMKMSKKIVLNKKQMTSRLV</sequence>